<dbReference type="PANTHER" id="PTHR12358:SF54">
    <property type="entry name" value="SPHINGOSINE KINASE RELATED PROTEIN"/>
    <property type="match status" value="1"/>
</dbReference>
<comment type="cofactor">
    <cofactor evidence="1">
        <name>Mg(2+)</name>
        <dbReference type="ChEBI" id="CHEBI:18420"/>
    </cofactor>
</comment>
<dbReference type="Gene3D" id="2.60.200.40">
    <property type="match status" value="1"/>
</dbReference>
<sequence length="533" mass="56435">MATMTTRPFSRFNLWLLVWFTCAYLVWTVLTLRAGLFAAIDASSDTARLQPDSPAAQIAAAFTLVSHPLVLCVGLMALGIWAWRGKLRHLATASIASGLLSWGAAVLVANSVQRPRPPSPLSTALTYSGYAYPDAHMAVVTAAAAVVITTITTTRRPPIAMLVARLSALAFIVASGLAQWSMNEARISDLVGGMLLGGTVVTAVLFVARVRMLPVMTIRRQASTNRPHGGLCAVIYNPHRMADEMVFRRQIANELAGEHWEAPLWLPTTPDDAGQGMVATALSRGADLVIGAGGDGTIRVIAQSLAGSGVPFGIVPSGTGNLLAKNLGIPLDREDAIRVAVKGRPRAIDLVKLVVDGRSEAAMRFGVMAGIGFDARLMSRTNESLKRLVGSAAYVVSAVPELLVSPHRVEITVDGVRQVRRKAVLTVMGNVASIGGGLELMPDADPTDGRMEMVIGSPTGLFAWARTALQVITRGRAGNSLEQYTGQQMSVRVDEPMPYELDGDTVGEGCLFEAEVDPGALVVMAPLSSASHS</sequence>
<proteinExistence type="inferred from homology"/>
<dbReference type="Proteomes" id="UP000198815">
    <property type="component" value="Unassembled WGS sequence"/>
</dbReference>
<dbReference type="SUPFAM" id="SSF48317">
    <property type="entry name" value="Acid phosphatase/Vanadium-dependent haloperoxidase"/>
    <property type="match status" value="1"/>
</dbReference>
<dbReference type="InterPro" id="IPR036938">
    <property type="entry name" value="PAP2/HPO_sf"/>
</dbReference>
<evidence type="ECO:0000256" key="5">
    <source>
        <dbReference type="ARBA" id="ARBA00022777"/>
    </source>
</evidence>
<feature type="transmembrane region" description="Helical" evidence="9">
    <location>
        <begin position="159"/>
        <end position="178"/>
    </location>
</feature>
<reference evidence="11 12" key="1">
    <citation type="submission" date="2016-10" db="EMBL/GenBank/DDBJ databases">
        <authorList>
            <person name="de Groot N.N."/>
        </authorList>
    </citation>
    <scope>NUCLEOTIDE SEQUENCE [LARGE SCALE GENOMIC DNA]</scope>
    <source>
        <strain evidence="11 12">DSM 16859</strain>
    </source>
</reference>
<keyword evidence="5 11" id="KW-0418">Kinase</keyword>
<feature type="transmembrane region" description="Helical" evidence="9">
    <location>
        <begin position="90"/>
        <end position="110"/>
    </location>
</feature>
<keyword evidence="12" id="KW-1185">Reference proteome</keyword>
<feature type="transmembrane region" description="Helical" evidence="9">
    <location>
        <begin position="190"/>
        <end position="210"/>
    </location>
</feature>
<dbReference type="EMBL" id="FOGZ01000013">
    <property type="protein sequence ID" value="SER83436.1"/>
    <property type="molecule type" value="Genomic_DNA"/>
</dbReference>
<dbReference type="GO" id="GO:0005524">
    <property type="term" value="F:ATP binding"/>
    <property type="evidence" value="ECO:0007669"/>
    <property type="project" value="UniProtKB-KW"/>
</dbReference>
<gene>
    <name evidence="11" type="ORF">SAMN05443377_1138</name>
</gene>
<dbReference type="InterPro" id="IPR050187">
    <property type="entry name" value="Lipid_Phosphate_FormReg"/>
</dbReference>
<feature type="transmembrane region" description="Helical" evidence="9">
    <location>
        <begin position="130"/>
        <end position="152"/>
    </location>
</feature>
<protein>
    <submittedName>
        <fullName evidence="11">Lipid kinase, YegS/Rv2252/BmrU family</fullName>
    </submittedName>
</protein>
<keyword evidence="3" id="KW-0808">Transferase</keyword>
<dbReference type="STRING" id="64702.SAMN05443377_1138"/>
<evidence type="ECO:0000259" key="10">
    <source>
        <dbReference type="PROSITE" id="PS50146"/>
    </source>
</evidence>
<dbReference type="GO" id="GO:0016301">
    <property type="term" value="F:kinase activity"/>
    <property type="evidence" value="ECO:0007669"/>
    <property type="project" value="UniProtKB-KW"/>
</dbReference>
<keyword evidence="8" id="KW-1208">Phospholipid metabolism</keyword>
<evidence type="ECO:0000256" key="2">
    <source>
        <dbReference type="ARBA" id="ARBA00005983"/>
    </source>
</evidence>
<feature type="transmembrane region" description="Helical" evidence="9">
    <location>
        <begin position="58"/>
        <end position="83"/>
    </location>
</feature>
<keyword evidence="7" id="KW-0444">Lipid biosynthesis</keyword>
<keyword evidence="4" id="KW-0547">Nucleotide-binding</keyword>
<evidence type="ECO:0000256" key="7">
    <source>
        <dbReference type="ARBA" id="ARBA00023209"/>
    </source>
</evidence>
<dbReference type="GO" id="GO:0008654">
    <property type="term" value="P:phospholipid biosynthetic process"/>
    <property type="evidence" value="ECO:0007669"/>
    <property type="project" value="UniProtKB-KW"/>
</dbReference>
<keyword evidence="7" id="KW-0594">Phospholipid biosynthesis</keyword>
<evidence type="ECO:0000256" key="3">
    <source>
        <dbReference type="ARBA" id="ARBA00022679"/>
    </source>
</evidence>
<keyword evidence="7" id="KW-0443">Lipid metabolism</keyword>
<dbReference type="InterPro" id="IPR016064">
    <property type="entry name" value="NAD/diacylglycerol_kinase_sf"/>
</dbReference>
<dbReference type="InterPro" id="IPR017438">
    <property type="entry name" value="ATP-NAD_kinase_N"/>
</dbReference>
<dbReference type="InterPro" id="IPR045540">
    <property type="entry name" value="YegS/DAGK_C"/>
</dbReference>
<evidence type="ECO:0000313" key="12">
    <source>
        <dbReference type="Proteomes" id="UP000198815"/>
    </source>
</evidence>
<dbReference type="PANTHER" id="PTHR12358">
    <property type="entry name" value="SPHINGOSINE KINASE"/>
    <property type="match status" value="1"/>
</dbReference>
<evidence type="ECO:0000256" key="4">
    <source>
        <dbReference type="ARBA" id="ARBA00022741"/>
    </source>
</evidence>
<accession>A0A1H9SEG8</accession>
<evidence type="ECO:0000256" key="6">
    <source>
        <dbReference type="ARBA" id="ARBA00022840"/>
    </source>
</evidence>
<dbReference type="Pfam" id="PF00781">
    <property type="entry name" value="DAGK_cat"/>
    <property type="match status" value="1"/>
</dbReference>
<name>A0A1H9SEG8_9ACTN</name>
<dbReference type="SUPFAM" id="SSF111331">
    <property type="entry name" value="NAD kinase/diacylglycerol kinase-like"/>
    <property type="match status" value="1"/>
</dbReference>
<comment type="similarity">
    <text evidence="2">Belongs to the diacylglycerol/lipid kinase family.</text>
</comment>
<dbReference type="InterPro" id="IPR001206">
    <property type="entry name" value="Diacylglycerol_kinase_cat_dom"/>
</dbReference>
<keyword evidence="9" id="KW-0472">Membrane</keyword>
<organism evidence="11 12">
    <name type="scientific">Propionibacterium cyclohexanicum</name>
    <dbReference type="NCBI Taxonomy" id="64702"/>
    <lineage>
        <taxon>Bacteria</taxon>
        <taxon>Bacillati</taxon>
        <taxon>Actinomycetota</taxon>
        <taxon>Actinomycetes</taxon>
        <taxon>Propionibacteriales</taxon>
        <taxon>Propionibacteriaceae</taxon>
        <taxon>Propionibacterium</taxon>
    </lineage>
</organism>
<keyword evidence="9" id="KW-1133">Transmembrane helix</keyword>
<dbReference type="Pfam" id="PF19279">
    <property type="entry name" value="YegS_C"/>
    <property type="match status" value="1"/>
</dbReference>
<feature type="transmembrane region" description="Helical" evidence="9">
    <location>
        <begin position="12"/>
        <end position="38"/>
    </location>
</feature>
<evidence type="ECO:0000313" key="11">
    <source>
        <dbReference type="EMBL" id="SER83436.1"/>
    </source>
</evidence>
<keyword evidence="6" id="KW-0067">ATP-binding</keyword>
<dbReference type="PROSITE" id="PS50146">
    <property type="entry name" value="DAGK"/>
    <property type="match status" value="1"/>
</dbReference>
<dbReference type="OrthoDB" id="3171056at2"/>
<evidence type="ECO:0000256" key="1">
    <source>
        <dbReference type="ARBA" id="ARBA00001946"/>
    </source>
</evidence>
<feature type="domain" description="DAGKc" evidence="10">
    <location>
        <begin position="227"/>
        <end position="357"/>
    </location>
</feature>
<dbReference type="AlphaFoldDB" id="A0A1H9SEG8"/>
<evidence type="ECO:0000256" key="9">
    <source>
        <dbReference type="SAM" id="Phobius"/>
    </source>
</evidence>
<keyword evidence="9" id="KW-0812">Transmembrane</keyword>
<evidence type="ECO:0000256" key="8">
    <source>
        <dbReference type="ARBA" id="ARBA00023264"/>
    </source>
</evidence>
<dbReference type="Gene3D" id="3.40.50.10330">
    <property type="entry name" value="Probable inorganic polyphosphate/atp-NAD kinase, domain 1"/>
    <property type="match status" value="1"/>
</dbReference>